<evidence type="ECO:0000256" key="7">
    <source>
        <dbReference type="ARBA" id="ARBA00034721"/>
    </source>
</evidence>
<feature type="region of interest" description="Disordered" evidence="10">
    <location>
        <begin position="474"/>
        <end position="542"/>
    </location>
</feature>
<evidence type="ECO:0000313" key="14">
    <source>
        <dbReference type="Proteomes" id="UP001142489"/>
    </source>
</evidence>
<evidence type="ECO:0000256" key="8">
    <source>
        <dbReference type="PROSITE-ProRule" id="PRU00581"/>
    </source>
</evidence>
<dbReference type="InterPro" id="IPR008253">
    <property type="entry name" value="Marvel"/>
</dbReference>
<feature type="transmembrane region" description="Helical" evidence="11">
    <location>
        <begin position="597"/>
        <end position="615"/>
    </location>
</feature>
<comment type="similarity">
    <text evidence="7">Belongs to the MAL family.</text>
</comment>
<evidence type="ECO:0000256" key="10">
    <source>
        <dbReference type="SAM" id="MobiDB-lite"/>
    </source>
</evidence>
<evidence type="ECO:0000256" key="5">
    <source>
        <dbReference type="ARBA" id="ARBA00023054"/>
    </source>
</evidence>
<dbReference type="InterPro" id="IPR049258">
    <property type="entry name" value="ODAD1_CC"/>
</dbReference>
<feature type="domain" description="MARVEL" evidence="12">
    <location>
        <begin position="729"/>
        <end position="875"/>
    </location>
</feature>
<reference evidence="13" key="1">
    <citation type="journal article" date="2023" name="DNA Res.">
        <title>Chromosome-level genome assembly of Phrynocephalus forsythii using third-generation DNA sequencing and Hi-C analysis.</title>
        <authorList>
            <person name="Qi Y."/>
            <person name="Zhao W."/>
            <person name="Zhao Y."/>
            <person name="Niu C."/>
            <person name="Cao S."/>
            <person name="Zhang Y."/>
        </authorList>
    </citation>
    <scope>NUCLEOTIDE SEQUENCE</scope>
    <source>
        <tissue evidence="13">Muscle</tissue>
    </source>
</reference>
<feature type="coiled-coil region" evidence="9">
    <location>
        <begin position="352"/>
        <end position="394"/>
    </location>
</feature>
<keyword evidence="4 11" id="KW-1133">Transmembrane helix</keyword>
<evidence type="ECO:0000313" key="13">
    <source>
        <dbReference type="EMBL" id="KAJ7313981.1"/>
    </source>
</evidence>
<organism evidence="13 14">
    <name type="scientific">Phrynocephalus forsythii</name>
    <dbReference type="NCBI Taxonomy" id="171643"/>
    <lineage>
        <taxon>Eukaryota</taxon>
        <taxon>Metazoa</taxon>
        <taxon>Chordata</taxon>
        <taxon>Craniata</taxon>
        <taxon>Vertebrata</taxon>
        <taxon>Euteleostomi</taxon>
        <taxon>Lepidosauria</taxon>
        <taxon>Squamata</taxon>
        <taxon>Bifurcata</taxon>
        <taxon>Unidentata</taxon>
        <taxon>Episquamata</taxon>
        <taxon>Toxicofera</taxon>
        <taxon>Iguania</taxon>
        <taxon>Acrodonta</taxon>
        <taxon>Agamidae</taxon>
        <taxon>Agaminae</taxon>
        <taxon>Phrynocephalus</taxon>
    </lineage>
</organism>
<proteinExistence type="inferred from homology"/>
<feature type="transmembrane region" description="Helical" evidence="11">
    <location>
        <begin position="665"/>
        <end position="685"/>
    </location>
</feature>
<evidence type="ECO:0000256" key="9">
    <source>
        <dbReference type="SAM" id="Coils"/>
    </source>
</evidence>
<comment type="subcellular location">
    <subcellularLocation>
        <location evidence="1">Membrane</location>
        <topology evidence="1">Multi-pass membrane protein</topology>
    </subcellularLocation>
</comment>
<feature type="transmembrane region" description="Helical" evidence="11">
    <location>
        <begin position="697"/>
        <end position="714"/>
    </location>
</feature>
<feature type="compositionally biased region" description="Basic and acidic residues" evidence="10">
    <location>
        <begin position="440"/>
        <end position="449"/>
    </location>
</feature>
<protein>
    <recommendedName>
        <fullName evidence="12">MARVEL domain-containing protein</fullName>
    </recommendedName>
</protein>
<feature type="transmembrane region" description="Helical" evidence="11">
    <location>
        <begin position="804"/>
        <end position="824"/>
    </location>
</feature>
<keyword evidence="3" id="KW-0677">Repeat</keyword>
<feature type="compositionally biased region" description="Low complexity" evidence="10">
    <location>
        <begin position="490"/>
        <end position="501"/>
    </location>
</feature>
<dbReference type="EMBL" id="JAPFRF010000012">
    <property type="protein sequence ID" value="KAJ7313981.1"/>
    <property type="molecule type" value="Genomic_DNA"/>
</dbReference>
<keyword evidence="6 8" id="KW-0472">Membrane</keyword>
<feature type="compositionally biased region" description="Polar residues" evidence="10">
    <location>
        <begin position="474"/>
        <end position="488"/>
    </location>
</feature>
<feature type="transmembrane region" description="Helical" evidence="11">
    <location>
        <begin position="845"/>
        <end position="865"/>
    </location>
</feature>
<name>A0A9Q0XGQ9_9SAUR</name>
<evidence type="ECO:0000259" key="12">
    <source>
        <dbReference type="PROSITE" id="PS51225"/>
    </source>
</evidence>
<feature type="transmembrane region" description="Helical" evidence="11">
    <location>
        <begin position="726"/>
        <end position="751"/>
    </location>
</feature>
<comment type="caution">
    <text evidence="13">The sequence shown here is derived from an EMBL/GenBank/DDBJ whole genome shotgun (WGS) entry which is preliminary data.</text>
</comment>
<keyword evidence="5 9" id="KW-0175">Coiled coil</keyword>
<dbReference type="Proteomes" id="UP001142489">
    <property type="component" value="Unassembled WGS sequence"/>
</dbReference>
<accession>A0A9Q0XGQ9</accession>
<dbReference type="PANTHER" id="PTHR17068">
    <property type="entry name" value="MYELOID-ASSOCIATED DIFFERENTIATION MARKER MYADM FAMILY MEMBER"/>
    <property type="match status" value="1"/>
</dbReference>
<keyword evidence="14" id="KW-1185">Reference proteome</keyword>
<evidence type="ECO:0000256" key="3">
    <source>
        <dbReference type="ARBA" id="ARBA00022737"/>
    </source>
</evidence>
<feature type="region of interest" description="Disordered" evidence="10">
    <location>
        <begin position="416"/>
        <end position="449"/>
    </location>
</feature>
<gene>
    <name evidence="13" type="ORF">JRQ81_005833</name>
</gene>
<dbReference type="InterPro" id="IPR047123">
    <property type="entry name" value="MYADM-like"/>
</dbReference>
<sequence length="878" mass="100017">MPYFKSASSLRSDSTDLDLEGLADGELAKLQRQFRLLEGNRHAYALESREIIRRQMAEVKRLEKENEDLLRRQAVAEARSNMKQEKVQSDTLRSLLGQRDEVEQQIVQEKKRIAQLDKEIQTWQKRSAERKQMVGSETIIQEQKAHLQKRIETVENQLDKASSEFSSQLVLNSQLREDLEILRVGRDRFEQLYKQLEMELLNTRKAVGAIISTSSAAYDARDEAQARLSQLQEKAKKDRRQHEAEVKELDRLLDNDRRMSEFIAIKLQERVTIRMTLHCFSLTLEEERKRKDPEEELLESYNNAVDKILEITDSSHLDAALNKYIKEEERNFAQFNYVNEQNNQKEQLWEQISALCREIEEVRKQENQKEMEQLSRLQEAERQQEETVKQEKQTGLKLKAEQDCPYDTVETAQLLLGQTPETRTQPIHLRPPTTGPGHEPIAEEDQRPLTHEELKEKVLKDVLNKAAALSLKKNLQSDGATGNGNNKSRLGPSSASMSTSAPRRRRPSISRSPPTPHPPPGPSLALPLGEGPRPAPLPSQARASISVRRLSPRWLPASHPGGRLLNQGQRSHSARSAMPVTRSKSVGNTSALTSQLGIVRLLEVIFTCVTFSLVVHRNAWYGRNGDWCMFSWCVCFAITVFILLVEFAGLQHRMPVSWKNFPITFAMYATLMCLSASIIYPVTFIQDQSLNREERGYRIAATVFSCLSFLAYSTEVTITKAKPGEVTGYMATIPGLLKVVETFIACIIFVFISDPPAYEQHEALKWCMAVYCICFILSLVVIILCIGECTGWLPFPFNKFLSGYTLLAVLMYATATIIWPIYKFDRKHGGDPSRSSYCGGSRTCYWDKLVVIAVLTAVNFLVYLADLVYSAHLIFIQE</sequence>
<feature type="transmembrane region" description="Helical" evidence="11">
    <location>
        <begin position="627"/>
        <end position="645"/>
    </location>
</feature>
<evidence type="ECO:0000256" key="11">
    <source>
        <dbReference type="SAM" id="Phobius"/>
    </source>
</evidence>
<feature type="transmembrane region" description="Helical" evidence="11">
    <location>
        <begin position="763"/>
        <end position="784"/>
    </location>
</feature>
<feature type="compositionally biased region" description="Low complexity" evidence="10">
    <location>
        <begin position="523"/>
        <end position="532"/>
    </location>
</feature>
<dbReference type="AlphaFoldDB" id="A0A9Q0XGQ9"/>
<feature type="region of interest" description="Disordered" evidence="10">
    <location>
        <begin position="558"/>
        <end position="582"/>
    </location>
</feature>
<feature type="compositionally biased region" description="Pro residues" evidence="10">
    <location>
        <begin position="513"/>
        <end position="522"/>
    </location>
</feature>
<dbReference type="PANTHER" id="PTHR17068:SF3">
    <property type="entry name" value="MYELOID-ASSOCIATED DIFFERENTIATION MARKER"/>
    <property type="match status" value="1"/>
</dbReference>
<dbReference type="Pfam" id="PF01284">
    <property type="entry name" value="MARVEL"/>
    <property type="match status" value="2"/>
</dbReference>
<dbReference type="OrthoDB" id="8737882at2759"/>
<evidence type="ECO:0000256" key="6">
    <source>
        <dbReference type="ARBA" id="ARBA00023136"/>
    </source>
</evidence>
<keyword evidence="2 8" id="KW-0812">Transmembrane</keyword>
<feature type="domain" description="MARVEL" evidence="12">
    <location>
        <begin position="591"/>
        <end position="724"/>
    </location>
</feature>
<dbReference type="GO" id="GO:0016020">
    <property type="term" value="C:membrane"/>
    <property type="evidence" value="ECO:0007669"/>
    <property type="project" value="UniProtKB-SubCell"/>
</dbReference>
<dbReference type="PROSITE" id="PS51225">
    <property type="entry name" value="MARVEL"/>
    <property type="match status" value="2"/>
</dbReference>
<dbReference type="Pfam" id="PF21773">
    <property type="entry name" value="ODAD1_CC"/>
    <property type="match status" value="1"/>
</dbReference>
<evidence type="ECO:0000256" key="2">
    <source>
        <dbReference type="ARBA" id="ARBA00022692"/>
    </source>
</evidence>
<evidence type="ECO:0000256" key="1">
    <source>
        <dbReference type="ARBA" id="ARBA00004141"/>
    </source>
</evidence>
<evidence type="ECO:0000256" key="4">
    <source>
        <dbReference type="ARBA" id="ARBA00022989"/>
    </source>
</evidence>
<feature type="coiled-coil region" evidence="9">
    <location>
        <begin position="45"/>
        <end position="259"/>
    </location>
</feature>